<keyword evidence="2" id="KW-0472">Membrane</keyword>
<dbReference type="HOGENOM" id="CLU_1135326_0_0_1"/>
<accession>L1K0P8</accession>
<dbReference type="GeneID" id="17310791"/>
<evidence type="ECO:0000313" key="5">
    <source>
        <dbReference type="Proteomes" id="UP000011087"/>
    </source>
</evidence>
<dbReference type="EMBL" id="JH992968">
    <property type="protein sequence ID" value="EKX53938.1"/>
    <property type="molecule type" value="Genomic_DNA"/>
</dbReference>
<dbReference type="RefSeq" id="XP_005840918.1">
    <property type="nucleotide sequence ID" value="XM_005840861.1"/>
</dbReference>
<feature type="transmembrane region" description="Helical" evidence="2">
    <location>
        <begin position="184"/>
        <end position="201"/>
    </location>
</feature>
<reference evidence="3 5" key="1">
    <citation type="journal article" date="2012" name="Nature">
        <title>Algal genomes reveal evolutionary mosaicism and the fate of nucleomorphs.</title>
        <authorList>
            <consortium name="DOE Joint Genome Institute"/>
            <person name="Curtis B.A."/>
            <person name="Tanifuji G."/>
            <person name="Burki F."/>
            <person name="Gruber A."/>
            <person name="Irimia M."/>
            <person name="Maruyama S."/>
            <person name="Arias M.C."/>
            <person name="Ball S.G."/>
            <person name="Gile G.H."/>
            <person name="Hirakawa Y."/>
            <person name="Hopkins J.F."/>
            <person name="Kuo A."/>
            <person name="Rensing S.A."/>
            <person name="Schmutz J."/>
            <person name="Symeonidi A."/>
            <person name="Elias M."/>
            <person name="Eveleigh R.J."/>
            <person name="Herman E.K."/>
            <person name="Klute M.J."/>
            <person name="Nakayama T."/>
            <person name="Obornik M."/>
            <person name="Reyes-Prieto A."/>
            <person name="Armbrust E.V."/>
            <person name="Aves S.J."/>
            <person name="Beiko R.G."/>
            <person name="Coutinho P."/>
            <person name="Dacks J.B."/>
            <person name="Durnford D.G."/>
            <person name="Fast N.M."/>
            <person name="Green B.R."/>
            <person name="Grisdale C.J."/>
            <person name="Hempel F."/>
            <person name="Henrissat B."/>
            <person name="Hoppner M.P."/>
            <person name="Ishida K."/>
            <person name="Kim E."/>
            <person name="Koreny L."/>
            <person name="Kroth P.G."/>
            <person name="Liu Y."/>
            <person name="Malik S.B."/>
            <person name="Maier U.G."/>
            <person name="McRose D."/>
            <person name="Mock T."/>
            <person name="Neilson J.A."/>
            <person name="Onodera N.T."/>
            <person name="Poole A.M."/>
            <person name="Pritham E.J."/>
            <person name="Richards T.A."/>
            <person name="Rocap G."/>
            <person name="Roy S.W."/>
            <person name="Sarai C."/>
            <person name="Schaack S."/>
            <person name="Shirato S."/>
            <person name="Slamovits C.H."/>
            <person name="Spencer D.F."/>
            <person name="Suzuki S."/>
            <person name="Worden A.Z."/>
            <person name="Zauner S."/>
            <person name="Barry K."/>
            <person name="Bell C."/>
            <person name="Bharti A.K."/>
            <person name="Crow J.A."/>
            <person name="Grimwood J."/>
            <person name="Kramer R."/>
            <person name="Lindquist E."/>
            <person name="Lucas S."/>
            <person name="Salamov A."/>
            <person name="McFadden G.I."/>
            <person name="Lane C.E."/>
            <person name="Keeling P.J."/>
            <person name="Gray M.W."/>
            <person name="Grigoriev I.V."/>
            <person name="Archibald J.M."/>
        </authorList>
    </citation>
    <scope>NUCLEOTIDE SEQUENCE</scope>
    <source>
        <strain evidence="3 5">CCMP2712</strain>
    </source>
</reference>
<dbReference type="EnsemblProtists" id="EKX53938">
    <property type="protein sequence ID" value="EKX53938"/>
    <property type="gene ID" value="GUITHDRAFT_132376"/>
</dbReference>
<dbReference type="Proteomes" id="UP000011087">
    <property type="component" value="Unassembled WGS sequence"/>
</dbReference>
<evidence type="ECO:0000256" key="1">
    <source>
        <dbReference type="SAM" id="MobiDB-lite"/>
    </source>
</evidence>
<reference evidence="5" key="2">
    <citation type="submission" date="2012-11" db="EMBL/GenBank/DDBJ databases">
        <authorList>
            <person name="Kuo A."/>
            <person name="Curtis B.A."/>
            <person name="Tanifuji G."/>
            <person name="Burki F."/>
            <person name="Gruber A."/>
            <person name="Irimia M."/>
            <person name="Maruyama S."/>
            <person name="Arias M.C."/>
            <person name="Ball S.G."/>
            <person name="Gile G.H."/>
            <person name="Hirakawa Y."/>
            <person name="Hopkins J.F."/>
            <person name="Rensing S.A."/>
            <person name="Schmutz J."/>
            <person name="Symeonidi A."/>
            <person name="Elias M."/>
            <person name="Eveleigh R.J."/>
            <person name="Herman E.K."/>
            <person name="Klute M.J."/>
            <person name="Nakayama T."/>
            <person name="Obornik M."/>
            <person name="Reyes-Prieto A."/>
            <person name="Armbrust E.V."/>
            <person name="Aves S.J."/>
            <person name="Beiko R.G."/>
            <person name="Coutinho P."/>
            <person name="Dacks J.B."/>
            <person name="Durnford D.G."/>
            <person name="Fast N.M."/>
            <person name="Green B.R."/>
            <person name="Grisdale C."/>
            <person name="Hempe F."/>
            <person name="Henrissat B."/>
            <person name="Hoppner M.P."/>
            <person name="Ishida K.-I."/>
            <person name="Kim E."/>
            <person name="Koreny L."/>
            <person name="Kroth P.G."/>
            <person name="Liu Y."/>
            <person name="Malik S.-B."/>
            <person name="Maier U.G."/>
            <person name="McRose D."/>
            <person name="Mock T."/>
            <person name="Neilson J.A."/>
            <person name="Onodera N.T."/>
            <person name="Poole A.M."/>
            <person name="Pritham E.J."/>
            <person name="Richards T.A."/>
            <person name="Rocap G."/>
            <person name="Roy S.W."/>
            <person name="Sarai C."/>
            <person name="Schaack S."/>
            <person name="Shirato S."/>
            <person name="Slamovits C.H."/>
            <person name="Spencer D.F."/>
            <person name="Suzuki S."/>
            <person name="Worden A.Z."/>
            <person name="Zauner S."/>
            <person name="Barry K."/>
            <person name="Bell C."/>
            <person name="Bharti A.K."/>
            <person name="Crow J.A."/>
            <person name="Grimwood J."/>
            <person name="Kramer R."/>
            <person name="Lindquist E."/>
            <person name="Lucas S."/>
            <person name="Salamov A."/>
            <person name="McFadden G.I."/>
            <person name="Lane C.E."/>
            <person name="Keeling P.J."/>
            <person name="Gray M.W."/>
            <person name="Grigoriev I.V."/>
            <person name="Archibald J.M."/>
        </authorList>
    </citation>
    <scope>NUCLEOTIDE SEQUENCE</scope>
    <source>
        <strain evidence="5">CCMP2712</strain>
    </source>
</reference>
<sequence length="245" mass="26098">MVAASEAARGGAGAGSGFLAPNEISYSAQPNSLAFALMHSHGLGAGGRVGLVGTRPKTLSHPTKRIAGNHLRTPLMSGDAKGKSSEGEKFDVEWEHGDGSKDRMSGQQLQASQSEKKPLFKRMSDGVKNFFMGAKMDKQKLAALGASALLSYGWISCLIAAWVIHGKKTGLSPLDPNQSTPPQWPAFLAVYAIFYAFQNVIRPARFALSVALSPFFDKMVETIQTKVAARAAPRLVLTCLARPGL</sequence>
<evidence type="ECO:0000313" key="3">
    <source>
        <dbReference type="EMBL" id="EKX53938.1"/>
    </source>
</evidence>
<feature type="compositionally biased region" description="Basic and acidic residues" evidence="1">
    <location>
        <begin position="95"/>
        <end position="104"/>
    </location>
</feature>
<dbReference type="PANTHER" id="PTHR34370:SF1">
    <property type="entry name" value="OS04G0600100 PROTEIN"/>
    <property type="match status" value="1"/>
</dbReference>
<keyword evidence="2" id="KW-1133">Transmembrane helix</keyword>
<keyword evidence="2" id="KW-0812">Transmembrane</keyword>
<gene>
    <name evidence="3" type="ORF">GUITHDRAFT_132376</name>
</gene>
<proteinExistence type="predicted"/>
<evidence type="ECO:0000256" key="2">
    <source>
        <dbReference type="SAM" id="Phobius"/>
    </source>
</evidence>
<feature type="region of interest" description="Disordered" evidence="1">
    <location>
        <begin position="95"/>
        <end position="116"/>
    </location>
</feature>
<name>L1K0P8_GUITC</name>
<evidence type="ECO:0000313" key="4">
    <source>
        <dbReference type="EnsemblProtists" id="EKX53938"/>
    </source>
</evidence>
<dbReference type="OrthoDB" id="496991at2759"/>
<dbReference type="PaxDb" id="55529-EKX53938"/>
<dbReference type="PANTHER" id="PTHR34370">
    <property type="entry name" value="OS04G0600100 PROTEIN"/>
    <property type="match status" value="1"/>
</dbReference>
<protein>
    <submittedName>
        <fullName evidence="3 4">Uncharacterized protein</fullName>
    </submittedName>
</protein>
<dbReference type="KEGG" id="gtt:GUITHDRAFT_132376"/>
<keyword evidence="5" id="KW-1185">Reference proteome</keyword>
<feature type="transmembrane region" description="Helical" evidence="2">
    <location>
        <begin position="141"/>
        <end position="164"/>
    </location>
</feature>
<dbReference type="AlphaFoldDB" id="L1K0P8"/>
<reference evidence="4" key="3">
    <citation type="submission" date="2015-06" db="UniProtKB">
        <authorList>
            <consortium name="EnsemblProtists"/>
        </authorList>
    </citation>
    <scope>IDENTIFICATION</scope>
</reference>
<organism evidence="3">
    <name type="scientific">Guillardia theta (strain CCMP2712)</name>
    <name type="common">Cryptophyte</name>
    <dbReference type="NCBI Taxonomy" id="905079"/>
    <lineage>
        <taxon>Eukaryota</taxon>
        <taxon>Cryptophyceae</taxon>
        <taxon>Pyrenomonadales</taxon>
        <taxon>Geminigeraceae</taxon>
        <taxon>Guillardia</taxon>
    </lineage>
</organism>